<feature type="compositionally biased region" description="Basic and acidic residues" evidence="2">
    <location>
        <begin position="8"/>
        <end position="18"/>
    </location>
</feature>
<dbReference type="Gene3D" id="1.25.40.10">
    <property type="entry name" value="Tetratricopeptide repeat domain"/>
    <property type="match status" value="1"/>
</dbReference>
<dbReference type="InterPro" id="IPR011990">
    <property type="entry name" value="TPR-like_helical_dom_sf"/>
</dbReference>
<reference evidence="6" key="2">
    <citation type="submission" date="2015-10" db="EMBL/GenBank/DDBJ databases">
        <title>Complete genome sequence of Streptomyces ambofaciens DSM 40697.</title>
        <authorList>
            <person name="Thibessard A."/>
            <person name="Leblond P."/>
        </authorList>
    </citation>
    <scope>NUCLEOTIDE SEQUENCE [LARGE SCALE GENOMIC DNA]</scope>
    <source>
        <strain evidence="6">DSM 40697</strain>
    </source>
</reference>
<evidence type="ECO:0000256" key="1">
    <source>
        <dbReference type="SAM" id="Coils"/>
    </source>
</evidence>
<feature type="region of interest" description="Disordered" evidence="2">
    <location>
        <begin position="1"/>
        <end position="21"/>
    </location>
</feature>
<dbReference type="InterPro" id="IPR053137">
    <property type="entry name" value="NLR-like"/>
</dbReference>
<dbReference type="EMBL" id="AM279695">
    <property type="protein sequence ID" value="CAK51158.1"/>
    <property type="molecule type" value="Genomic_DNA"/>
</dbReference>
<dbReference type="PATRIC" id="fig|1889.10.peg.7333"/>
<name>Q0JWK7_STRAM</name>
<proteinExistence type="predicted"/>
<dbReference type="PANTHER" id="PTHR46082:SF6">
    <property type="entry name" value="AAA+ ATPASE DOMAIN-CONTAINING PROTEIN-RELATED"/>
    <property type="match status" value="1"/>
</dbReference>
<accession>Q0JWK7</accession>
<organism evidence="5">
    <name type="scientific">Streptomyces ambofaciens</name>
    <dbReference type="NCBI Taxonomy" id="1889"/>
    <lineage>
        <taxon>Bacteria</taxon>
        <taxon>Bacillati</taxon>
        <taxon>Actinomycetota</taxon>
        <taxon>Actinomycetes</taxon>
        <taxon>Kitasatosporales</taxon>
        <taxon>Streptomycetaceae</taxon>
        <taxon>Streptomyces</taxon>
    </lineage>
</organism>
<reference evidence="5" key="1">
    <citation type="journal article" date="2006" name="J. Bacteriol.">
        <title>Intraspecific variability of the terminal inverted repeats of the linear chromosome of Streptomyces ambofaciens.</title>
        <authorList>
            <person name="Choulet F."/>
            <person name="Gallois A."/>
            <person name="Aigle B."/>
            <person name="Mangenot S."/>
            <person name="Gerbaud C."/>
            <person name="Truong C."/>
            <person name="Francou F.X."/>
            <person name="Borges F."/>
            <person name="Fourrier C."/>
            <person name="Guerineau M."/>
            <person name="Decaris B."/>
            <person name="Barbe V."/>
            <person name="Pernodet J.L."/>
            <person name="Leblond P."/>
        </authorList>
    </citation>
    <scope>NUCLEOTIDE SEQUENCE</scope>
    <source>
        <strain evidence="5">DSM40697</strain>
    </source>
</reference>
<dbReference type="EMBL" id="AM279694">
    <property type="protein sequence ID" value="CAK50920.1"/>
    <property type="molecule type" value="Genomic_DNA"/>
</dbReference>
<dbReference type="EMBL" id="CP012949">
    <property type="protein sequence ID" value="ANB10810.1"/>
    <property type="molecule type" value="Genomic_DNA"/>
</dbReference>
<evidence type="ECO:0000256" key="2">
    <source>
        <dbReference type="SAM" id="MobiDB-lite"/>
    </source>
</evidence>
<dbReference type="PANTHER" id="PTHR46082">
    <property type="entry name" value="ATP/GTP-BINDING PROTEIN-RELATED"/>
    <property type="match status" value="1"/>
</dbReference>
<dbReference type="AlphaFoldDB" id="Q0JWK7"/>
<evidence type="ECO:0000313" key="4">
    <source>
        <dbReference type="EMBL" id="ANB10810.1"/>
    </source>
</evidence>
<evidence type="ECO:0000313" key="3">
    <source>
        <dbReference type="EMBL" id="ANB04030.1"/>
    </source>
</evidence>
<keyword evidence="1" id="KW-0175">Coiled coil</keyword>
<reference evidence="3 6" key="3">
    <citation type="journal article" date="2016" name="Genome Announc.">
        <title>Complete Genome Sequence of Streptomyces ambofaciens DSM 40697, a Paradigm for Genome Plasticity Studies.</title>
        <authorList>
            <person name="Thibessard A."/>
            <person name="Leblond P."/>
        </authorList>
    </citation>
    <scope>NUCLEOTIDE SEQUENCE [LARGE SCALE GENOMIC DNA]</scope>
    <source>
        <strain evidence="3 6">DSM 40697</strain>
    </source>
</reference>
<gene>
    <name evidence="5" type="ORF">DSMT0077</name>
    <name evidence="3" type="ORF">SAM40697_0067</name>
    <name evidence="4" type="ORF">SAM40697_6858</name>
</gene>
<dbReference type="EMBL" id="CP012949">
    <property type="protein sequence ID" value="ANB04030.1"/>
    <property type="molecule type" value="Genomic_DNA"/>
</dbReference>
<evidence type="ECO:0000313" key="6">
    <source>
        <dbReference type="Proteomes" id="UP000076720"/>
    </source>
</evidence>
<keyword evidence="6" id="KW-1185">Reference proteome</keyword>
<feature type="coiled-coil region" evidence="1">
    <location>
        <begin position="198"/>
        <end position="225"/>
    </location>
</feature>
<protein>
    <submittedName>
        <fullName evidence="5">Putative ATP/GTP binding protein</fullName>
    </submittedName>
</protein>
<dbReference type="Proteomes" id="UP000076720">
    <property type="component" value="Chromosome"/>
</dbReference>
<evidence type="ECO:0000313" key="5">
    <source>
        <dbReference type="EMBL" id="CAK51158.1"/>
    </source>
</evidence>
<sequence>MTEMSESQSDRDTGEEQRRPRRTVRTWRVRRRFRHRERPQARPWPDVHEDIAYLTRELGRWHPHTLAAHSRVFSWLLHEGRHPEILRLAEAEAAERTAEFGADDPATLGCRSALAWRRRRVGDLDGAVAEARALAEDSARVLGPDHADTHRRRAYLARFLAENGEAAEGVRLLRVLYAESQAFGWQRKDETRSIRTALVTALELNGDLQEALDLLEEELEVERGTIYGIDENLGDYEMKRLQEWRTRLVAEVALQDWNRRRKHEQSKDAPGRQP</sequence>